<proteinExistence type="predicted"/>
<keyword evidence="1" id="KW-0614">Plasmid</keyword>
<dbReference type="EMBL" id="CP170591">
    <property type="protein sequence ID" value="XNH96557.1"/>
    <property type="molecule type" value="Genomic_DNA"/>
</dbReference>
<protein>
    <submittedName>
        <fullName evidence="1">Uncharacterized protein</fullName>
    </submittedName>
</protein>
<name>A0ACD5G384_9VIBR</name>
<accession>A0ACD5G384</accession>
<reference evidence="1 2" key="1">
    <citation type="journal article" date="2018" name="Nature">
        <title>A major lineage of non-tailed dsDNA viruses as unrecognized killers of marine bacteria.</title>
        <authorList>
            <person name="Kauffman K.M."/>
            <person name="Hussain F.A."/>
            <person name="Yang J."/>
            <person name="Arevalo P."/>
            <person name="Brown J.M."/>
            <person name="Chang W.K."/>
            <person name="VanInsberghe D."/>
            <person name="Elsherbini J."/>
            <person name="Sharma R.S."/>
            <person name="Cutler M.B."/>
            <person name="Kelly L."/>
            <person name="Polz M.F."/>
        </authorList>
    </citation>
    <scope>NUCLEOTIDE SEQUENCE [LARGE SCALE GENOMIC DNA]</scope>
    <source>
        <strain evidence="1 2">10N.222.46.E12</strain>
    </source>
</reference>
<gene>
    <name evidence="1" type="ORF">BCS90_23660</name>
</gene>
<evidence type="ECO:0000313" key="1">
    <source>
        <dbReference type="EMBL" id="XNH96557.1"/>
    </source>
</evidence>
<geneLocation type="plasmid" evidence="1 2">
    <name>unnamed1</name>
</geneLocation>
<sequence>MKTVTELHTMNVALYCPHCGEEQDGFCGNPAGGEFECDDCNRPYKVHSEADIEHR</sequence>
<evidence type="ECO:0000313" key="2">
    <source>
        <dbReference type="Proteomes" id="UP000235310"/>
    </source>
</evidence>
<organism evidence="1 2">
    <name type="scientific">Vibrio cyclitrophicus</name>
    <dbReference type="NCBI Taxonomy" id="47951"/>
    <lineage>
        <taxon>Bacteria</taxon>
        <taxon>Pseudomonadati</taxon>
        <taxon>Pseudomonadota</taxon>
        <taxon>Gammaproteobacteria</taxon>
        <taxon>Vibrionales</taxon>
        <taxon>Vibrionaceae</taxon>
        <taxon>Vibrio</taxon>
    </lineage>
</organism>
<dbReference type="Proteomes" id="UP000235310">
    <property type="component" value="Plasmid unnamed1"/>
</dbReference>